<evidence type="ECO:0000313" key="2">
    <source>
        <dbReference type="Proteomes" id="UP000288805"/>
    </source>
</evidence>
<dbReference type="AlphaFoldDB" id="A0A438IAC2"/>
<reference evidence="1 2" key="1">
    <citation type="journal article" date="2018" name="PLoS Genet.">
        <title>Population sequencing reveals clonal diversity and ancestral inbreeding in the grapevine cultivar Chardonnay.</title>
        <authorList>
            <person name="Roach M.J."/>
            <person name="Johnson D.L."/>
            <person name="Bohlmann J."/>
            <person name="van Vuuren H.J."/>
            <person name="Jones S.J."/>
            <person name="Pretorius I.S."/>
            <person name="Schmidt S.A."/>
            <person name="Borneman A.R."/>
        </authorList>
    </citation>
    <scope>NUCLEOTIDE SEQUENCE [LARGE SCALE GENOMIC DNA]</scope>
    <source>
        <strain evidence="2">cv. Chardonnay</strain>
        <tissue evidence="1">Leaf</tissue>
    </source>
</reference>
<comment type="caution">
    <text evidence="1">The sequence shown here is derived from an EMBL/GenBank/DDBJ whole genome shotgun (WGS) entry which is preliminary data.</text>
</comment>
<protein>
    <submittedName>
        <fullName evidence="1">Uncharacterized protein</fullName>
    </submittedName>
</protein>
<organism evidence="1 2">
    <name type="scientific">Vitis vinifera</name>
    <name type="common">Grape</name>
    <dbReference type="NCBI Taxonomy" id="29760"/>
    <lineage>
        <taxon>Eukaryota</taxon>
        <taxon>Viridiplantae</taxon>
        <taxon>Streptophyta</taxon>
        <taxon>Embryophyta</taxon>
        <taxon>Tracheophyta</taxon>
        <taxon>Spermatophyta</taxon>
        <taxon>Magnoliopsida</taxon>
        <taxon>eudicotyledons</taxon>
        <taxon>Gunneridae</taxon>
        <taxon>Pentapetalae</taxon>
        <taxon>rosids</taxon>
        <taxon>Vitales</taxon>
        <taxon>Vitaceae</taxon>
        <taxon>Viteae</taxon>
        <taxon>Vitis</taxon>
    </lineage>
</organism>
<gene>
    <name evidence="1" type="ORF">CK203_028891</name>
</gene>
<accession>A0A438IAC2</accession>
<name>A0A438IAC2_VITVI</name>
<sequence>MALLIYAWESFKNPTDTILPNKHLPMAIVQLLVAAAVAIQICQADEGEAGKNEVEFIELNNTDWPFRF</sequence>
<dbReference type="Proteomes" id="UP000288805">
    <property type="component" value="Unassembled WGS sequence"/>
</dbReference>
<evidence type="ECO:0000313" key="1">
    <source>
        <dbReference type="EMBL" id="RVW93675.1"/>
    </source>
</evidence>
<proteinExistence type="predicted"/>
<dbReference type="EMBL" id="QGNW01000128">
    <property type="protein sequence ID" value="RVW93675.1"/>
    <property type="molecule type" value="Genomic_DNA"/>
</dbReference>